<dbReference type="CDD" id="cd00093">
    <property type="entry name" value="HTH_XRE"/>
    <property type="match status" value="2"/>
</dbReference>
<dbReference type="RefSeq" id="WP_055546872.1">
    <property type="nucleotide sequence ID" value="NZ_CP023699.1"/>
</dbReference>
<gene>
    <name evidence="3" type="ORF">CP970_43830</name>
</gene>
<feature type="domain" description="HTH cro/C1-type" evidence="2">
    <location>
        <begin position="74"/>
        <end position="129"/>
    </location>
</feature>
<dbReference type="GO" id="GO:0003677">
    <property type="term" value="F:DNA binding"/>
    <property type="evidence" value="ECO:0007669"/>
    <property type="project" value="UniProtKB-KW"/>
</dbReference>
<protein>
    <submittedName>
        <fullName evidence="3">Helix-turn-helix domain-containing protein</fullName>
    </submittedName>
</protein>
<dbReference type="SUPFAM" id="SSF47413">
    <property type="entry name" value="lambda repressor-like DNA-binding domains"/>
    <property type="match status" value="1"/>
</dbReference>
<dbReference type="SMART" id="SM00530">
    <property type="entry name" value="HTH_XRE"/>
    <property type="match status" value="2"/>
</dbReference>
<dbReference type="Pfam" id="PF13560">
    <property type="entry name" value="HTH_31"/>
    <property type="match status" value="1"/>
</dbReference>
<dbReference type="Gene3D" id="1.10.260.40">
    <property type="entry name" value="lambda repressor-like DNA-binding domains"/>
    <property type="match status" value="2"/>
</dbReference>
<name>A0A5J6GRE4_STRKN</name>
<organism evidence="3 4">
    <name type="scientific">Streptomyces kanamyceticus</name>
    <dbReference type="NCBI Taxonomy" id="1967"/>
    <lineage>
        <taxon>Bacteria</taxon>
        <taxon>Bacillati</taxon>
        <taxon>Actinomycetota</taxon>
        <taxon>Actinomycetes</taxon>
        <taxon>Kitasatosporales</taxon>
        <taxon>Streptomycetaceae</taxon>
        <taxon>Streptomyces</taxon>
    </lineage>
</organism>
<keyword evidence="1" id="KW-0238">DNA-binding</keyword>
<dbReference type="InterPro" id="IPR001387">
    <property type="entry name" value="Cro/C1-type_HTH"/>
</dbReference>
<dbReference type="Proteomes" id="UP000325529">
    <property type="component" value="Chromosome"/>
</dbReference>
<proteinExistence type="predicted"/>
<dbReference type="OrthoDB" id="4292432at2"/>
<dbReference type="PANTHER" id="PTHR46558:SF4">
    <property type="entry name" value="DNA-BIDING PHAGE PROTEIN"/>
    <property type="match status" value="1"/>
</dbReference>
<evidence type="ECO:0000313" key="4">
    <source>
        <dbReference type="Proteomes" id="UP000325529"/>
    </source>
</evidence>
<dbReference type="EMBL" id="CP023699">
    <property type="protein sequence ID" value="QEU96944.1"/>
    <property type="molecule type" value="Genomic_DNA"/>
</dbReference>
<dbReference type="KEGG" id="ska:CP970_43830"/>
<evidence type="ECO:0000259" key="2">
    <source>
        <dbReference type="PROSITE" id="PS50943"/>
    </source>
</evidence>
<dbReference type="PROSITE" id="PS50943">
    <property type="entry name" value="HTH_CROC1"/>
    <property type="match status" value="2"/>
</dbReference>
<reference evidence="3 4" key="1">
    <citation type="submission" date="2017-09" db="EMBL/GenBank/DDBJ databases">
        <authorList>
            <person name="Lee N."/>
            <person name="Cho B.-K."/>
        </authorList>
    </citation>
    <scope>NUCLEOTIDE SEQUENCE [LARGE SCALE GENOMIC DNA]</scope>
    <source>
        <strain evidence="3 4">ATCC 12853</strain>
    </source>
</reference>
<dbReference type="PANTHER" id="PTHR46558">
    <property type="entry name" value="TRACRIPTIONAL REGULATORY PROTEIN-RELATED-RELATED"/>
    <property type="match status" value="1"/>
</dbReference>
<sequence length="300" mass="32714">MPDRVFDADKFLAARRRKGLRQPQVAAVLKVKTNQISRYETGESAPPPERLPTMASLVDLPLADLAPRQGLPDLKDLRCDAGIQQKDTAAITRTKSAMPVRGAENGMRRLTKDFEAPLAEAYDVSVEELRAAQERSFGNPVPDVRPRYASGPAGLGTPQTLAEKLNYLLESLYPNGQIPPTDAEIAFGVNREVGEEVLAADDVADLRTGAVTKAEPAVMTGLASVFDVSIHYFQDDEAVARDLMEAVRYLRLRKQGRIGRVAARGPGDQVLSADVLKAVNDFAESFNLDEWEQREGGAAD</sequence>
<dbReference type="InterPro" id="IPR010982">
    <property type="entry name" value="Lambda_DNA-bd_dom_sf"/>
</dbReference>
<evidence type="ECO:0000256" key="1">
    <source>
        <dbReference type="ARBA" id="ARBA00023125"/>
    </source>
</evidence>
<accession>A0A5J6GRE4</accession>
<keyword evidence="4" id="KW-1185">Reference proteome</keyword>
<dbReference type="AlphaFoldDB" id="A0A5J6GRE4"/>
<evidence type="ECO:0000313" key="3">
    <source>
        <dbReference type="EMBL" id="QEU96944.1"/>
    </source>
</evidence>
<feature type="domain" description="HTH cro/C1-type" evidence="2">
    <location>
        <begin position="13"/>
        <end position="65"/>
    </location>
</feature>